<evidence type="ECO:0000313" key="2">
    <source>
        <dbReference type="Proteomes" id="UP001273505"/>
    </source>
</evidence>
<proteinExistence type="predicted"/>
<dbReference type="RefSeq" id="WP_302721874.1">
    <property type="nucleotide sequence ID" value="NZ_JAULRU010000418.1"/>
</dbReference>
<gene>
    <name evidence="1" type="ORF">SCD92_19515</name>
</gene>
<organism evidence="1 2">
    <name type="scientific">Gilvimarinus gilvus</name>
    <dbReference type="NCBI Taxonomy" id="3058038"/>
    <lineage>
        <taxon>Bacteria</taxon>
        <taxon>Pseudomonadati</taxon>
        <taxon>Pseudomonadota</taxon>
        <taxon>Gammaproteobacteria</taxon>
        <taxon>Cellvibrionales</taxon>
        <taxon>Cellvibrionaceae</taxon>
        <taxon>Gilvimarinus</taxon>
    </lineage>
</organism>
<accession>A0ABU4S311</accession>
<reference evidence="1 2" key="1">
    <citation type="submission" date="2023-11" db="EMBL/GenBank/DDBJ databases">
        <title>Gilvimarinus fulvus sp. nov., isolated from the surface of Kelp.</title>
        <authorList>
            <person name="Sun Y.Y."/>
            <person name="Gong Y."/>
            <person name="Du Z.J."/>
        </authorList>
    </citation>
    <scope>NUCLEOTIDE SEQUENCE [LARGE SCALE GENOMIC DNA]</scope>
    <source>
        <strain evidence="1 2">SDUM040013</strain>
    </source>
</reference>
<dbReference type="EMBL" id="JAXAFO010000079">
    <property type="protein sequence ID" value="MDX6851560.1"/>
    <property type="molecule type" value="Genomic_DNA"/>
</dbReference>
<comment type="caution">
    <text evidence="1">The sequence shown here is derived from an EMBL/GenBank/DDBJ whole genome shotgun (WGS) entry which is preliminary data.</text>
</comment>
<keyword evidence="2" id="KW-1185">Reference proteome</keyword>
<protein>
    <submittedName>
        <fullName evidence="1">Uncharacterized protein</fullName>
    </submittedName>
</protein>
<name>A0ABU4S311_9GAMM</name>
<sequence length="121" mass="15190">MVTKYVRRHLYKLDDIYEHHRKDKKNHFAPMFFAVVNDYMEYWRELEDQGFYGLANHEKDELYFYFNEKLLDIARAHLDLYWLIFDYDEQPIYRDGREPEPFWRTGKVQTKRRIKKRALMD</sequence>
<dbReference type="Proteomes" id="UP001273505">
    <property type="component" value="Unassembled WGS sequence"/>
</dbReference>
<evidence type="ECO:0000313" key="1">
    <source>
        <dbReference type="EMBL" id="MDX6851560.1"/>
    </source>
</evidence>